<evidence type="ECO:0000313" key="1">
    <source>
        <dbReference type="EMBL" id="QHT76600.1"/>
    </source>
</evidence>
<protein>
    <recommendedName>
        <fullName evidence="2">Malectin domain-containing protein</fullName>
    </recommendedName>
</protein>
<proteinExistence type="predicted"/>
<organism evidence="1">
    <name type="scientific">viral metagenome</name>
    <dbReference type="NCBI Taxonomy" id="1070528"/>
    <lineage>
        <taxon>unclassified sequences</taxon>
        <taxon>metagenomes</taxon>
        <taxon>organismal metagenomes</taxon>
    </lineage>
</organism>
<reference evidence="1" key="1">
    <citation type="journal article" date="2020" name="Nature">
        <title>Giant virus diversity and host interactions through global metagenomics.</title>
        <authorList>
            <person name="Schulz F."/>
            <person name="Roux S."/>
            <person name="Paez-Espino D."/>
            <person name="Jungbluth S."/>
            <person name="Walsh D.A."/>
            <person name="Denef V.J."/>
            <person name="McMahon K.D."/>
            <person name="Konstantinidis K.T."/>
            <person name="Eloe-Fadrosh E.A."/>
            <person name="Kyrpides N.C."/>
            <person name="Woyke T."/>
        </authorList>
    </citation>
    <scope>NUCLEOTIDE SEQUENCE</scope>
    <source>
        <strain evidence="1">GVMAG-M-3300023179-82</strain>
    </source>
</reference>
<name>A0A6C0H8B2_9ZZZZ</name>
<sequence>MLHDYYTAEGKYVEHLTGATTDPCILARNNNNLLTKSFTLNNPLKNKYSNGNNMKEYTLYTFEPSIVVNKIEFDITSSYSYEDTSNVPDNTYYYVLLRYNNNDHNLTKKLYCNESTTTTYNATRRTFTYEFKNMKTSNYDVSLILQLFSTKPSATAIINAYNIKIYYYGNTD</sequence>
<dbReference type="EMBL" id="MN739898">
    <property type="protein sequence ID" value="QHT76600.1"/>
    <property type="molecule type" value="Genomic_DNA"/>
</dbReference>
<accession>A0A6C0H8B2</accession>
<dbReference type="AlphaFoldDB" id="A0A6C0H8B2"/>
<evidence type="ECO:0008006" key="2">
    <source>
        <dbReference type="Google" id="ProtNLM"/>
    </source>
</evidence>